<dbReference type="GO" id="GO:0000160">
    <property type="term" value="P:phosphorelay signal transduction system"/>
    <property type="evidence" value="ECO:0007669"/>
    <property type="project" value="InterPro"/>
</dbReference>
<evidence type="ECO:0000259" key="5">
    <source>
        <dbReference type="PROSITE" id="PS50110"/>
    </source>
</evidence>
<dbReference type="EMBL" id="CCAZ020000002">
    <property type="protein sequence ID" value="CEG09525.1"/>
    <property type="molecule type" value="Genomic_DNA"/>
</dbReference>
<evidence type="ECO:0000256" key="1">
    <source>
        <dbReference type="ARBA" id="ARBA00022553"/>
    </source>
</evidence>
<dbReference type="OrthoDB" id="9814495at2"/>
<dbReference type="PANTHER" id="PTHR45566:SF1">
    <property type="entry name" value="HTH-TYPE TRANSCRIPTIONAL REGULATOR YHJB-RELATED"/>
    <property type="match status" value="1"/>
</dbReference>
<keyword evidence="7" id="KW-1185">Reference proteome</keyword>
<dbReference type="GO" id="GO:0006355">
    <property type="term" value="P:regulation of DNA-templated transcription"/>
    <property type="evidence" value="ECO:0007669"/>
    <property type="project" value="InterPro"/>
</dbReference>
<dbReference type="GO" id="GO:0008233">
    <property type="term" value="F:peptidase activity"/>
    <property type="evidence" value="ECO:0007669"/>
    <property type="project" value="UniProtKB-KW"/>
</dbReference>
<comment type="caution">
    <text evidence="6">The sequence shown here is derived from an EMBL/GenBank/DDBJ whole genome shotgun (WGS) entry which is preliminary data.</text>
</comment>
<dbReference type="CDD" id="cd17535">
    <property type="entry name" value="REC_NarL-like"/>
    <property type="match status" value="1"/>
</dbReference>
<reference evidence="6 7" key="1">
    <citation type="journal article" date="2014" name="Genome Announc.">
        <title>Genome Sequence of Afipia felis Strain 76713, Isolated in Hospital Water Using an Amoeba Co-Culture Procedure.</title>
        <authorList>
            <person name="Benamar S."/>
            <person name="La Scola B."/>
            <person name="Croce O."/>
        </authorList>
    </citation>
    <scope>NUCLEOTIDE SEQUENCE [LARGE SCALE GENOMIC DNA]</scope>
    <source>
        <strain evidence="6 7">76713</strain>
    </source>
</reference>
<gene>
    <name evidence="6" type="primary">degU</name>
    <name evidence="6" type="ORF">BN961_02953</name>
</gene>
<organism evidence="6 7">
    <name type="scientific">Afipia felis</name>
    <name type="common">Cat scratch disease bacillus</name>
    <dbReference type="NCBI Taxonomy" id="1035"/>
    <lineage>
        <taxon>Bacteria</taxon>
        <taxon>Pseudomonadati</taxon>
        <taxon>Pseudomonadota</taxon>
        <taxon>Alphaproteobacteria</taxon>
        <taxon>Hyphomicrobiales</taxon>
        <taxon>Nitrobacteraceae</taxon>
        <taxon>Afipia</taxon>
    </lineage>
</organism>
<dbReference type="InterPro" id="IPR051015">
    <property type="entry name" value="EvgA-like"/>
</dbReference>
<dbReference type="SMART" id="SM00448">
    <property type="entry name" value="REC"/>
    <property type="match status" value="1"/>
</dbReference>
<feature type="domain" description="HTH luxR-type" evidence="4">
    <location>
        <begin position="149"/>
        <end position="214"/>
    </location>
</feature>
<dbReference type="Pfam" id="PF00196">
    <property type="entry name" value="GerE"/>
    <property type="match status" value="1"/>
</dbReference>
<keyword evidence="6" id="KW-0378">Hydrolase</keyword>
<evidence type="ECO:0000256" key="3">
    <source>
        <dbReference type="PROSITE-ProRule" id="PRU00169"/>
    </source>
</evidence>
<dbReference type="RefSeq" id="WP_009339707.1">
    <property type="nucleotide sequence ID" value="NZ_CCAZ020000002.1"/>
</dbReference>
<dbReference type="InterPro" id="IPR000792">
    <property type="entry name" value="Tscrpt_reg_LuxR_C"/>
</dbReference>
<dbReference type="InterPro" id="IPR058245">
    <property type="entry name" value="NreC/VraR/RcsB-like_REC"/>
</dbReference>
<dbReference type="SUPFAM" id="SSF46894">
    <property type="entry name" value="C-terminal effector domain of the bipartite response regulators"/>
    <property type="match status" value="1"/>
</dbReference>
<dbReference type="PANTHER" id="PTHR45566">
    <property type="entry name" value="HTH-TYPE TRANSCRIPTIONAL REGULATOR YHJB-RELATED"/>
    <property type="match status" value="1"/>
</dbReference>
<name>A0A090MQ58_AFIFE</name>
<dbReference type="PROSITE" id="PS50043">
    <property type="entry name" value="HTH_LUXR_2"/>
    <property type="match status" value="1"/>
</dbReference>
<evidence type="ECO:0000313" key="6">
    <source>
        <dbReference type="EMBL" id="CEG09525.1"/>
    </source>
</evidence>
<protein>
    <submittedName>
        <fullName evidence="6">Protease production enhancer protein</fullName>
    </submittedName>
</protein>
<dbReference type="InterPro" id="IPR001789">
    <property type="entry name" value="Sig_transdc_resp-reg_receiver"/>
</dbReference>
<sequence>MAPSSSSTRLVIADDHPLFRGALREAVRGVVPAANIDEAGAFGELTALLEKESDIDLVLLDLSMPGVSGFSGLIYLRAQYPAIPVVVVSASDDGDTIRRSMEFGASGFIPKRYGIETLREAIGKVMNGDVWTPSDVDLTAGVDPDMAKLRDRLITLTPQQVRVLMMLSEGLLNKQIAYELGVSEATIKAHVSAILQKLGVESRTQAVIVAAKISGSQWRQNEPSA</sequence>
<dbReference type="CDD" id="cd06170">
    <property type="entry name" value="LuxR_C_like"/>
    <property type="match status" value="1"/>
</dbReference>
<proteinExistence type="predicted"/>
<dbReference type="GO" id="GO:0006508">
    <property type="term" value="P:proteolysis"/>
    <property type="evidence" value="ECO:0007669"/>
    <property type="project" value="UniProtKB-KW"/>
</dbReference>
<accession>A0A090MQ58</accession>
<dbReference type="Pfam" id="PF00072">
    <property type="entry name" value="Response_reg"/>
    <property type="match status" value="1"/>
</dbReference>
<feature type="modified residue" description="4-aspartylphosphate" evidence="3">
    <location>
        <position position="61"/>
    </location>
</feature>
<evidence type="ECO:0000313" key="7">
    <source>
        <dbReference type="Proteomes" id="UP000035762"/>
    </source>
</evidence>
<dbReference type="AlphaFoldDB" id="A0A090MQ58"/>
<dbReference type="GO" id="GO:0003677">
    <property type="term" value="F:DNA binding"/>
    <property type="evidence" value="ECO:0007669"/>
    <property type="project" value="UniProtKB-KW"/>
</dbReference>
<dbReference type="SUPFAM" id="SSF52172">
    <property type="entry name" value="CheY-like"/>
    <property type="match status" value="1"/>
</dbReference>
<keyword evidence="2" id="KW-0238">DNA-binding</keyword>
<keyword evidence="1 3" id="KW-0597">Phosphoprotein</keyword>
<keyword evidence="6" id="KW-0645">Protease</keyword>
<dbReference type="InterPro" id="IPR011006">
    <property type="entry name" value="CheY-like_superfamily"/>
</dbReference>
<dbReference type="PROSITE" id="PS50110">
    <property type="entry name" value="RESPONSE_REGULATORY"/>
    <property type="match status" value="1"/>
</dbReference>
<dbReference type="InterPro" id="IPR016032">
    <property type="entry name" value="Sig_transdc_resp-reg_C-effctor"/>
</dbReference>
<dbReference type="Gene3D" id="3.40.50.2300">
    <property type="match status" value="1"/>
</dbReference>
<dbReference type="SMART" id="SM00421">
    <property type="entry name" value="HTH_LUXR"/>
    <property type="match status" value="1"/>
</dbReference>
<dbReference type="PRINTS" id="PR00038">
    <property type="entry name" value="HTHLUXR"/>
</dbReference>
<dbReference type="PROSITE" id="PS00622">
    <property type="entry name" value="HTH_LUXR_1"/>
    <property type="match status" value="1"/>
</dbReference>
<dbReference type="STRING" id="1035.BN961_02953"/>
<evidence type="ECO:0000256" key="2">
    <source>
        <dbReference type="ARBA" id="ARBA00023125"/>
    </source>
</evidence>
<evidence type="ECO:0000259" key="4">
    <source>
        <dbReference type="PROSITE" id="PS50043"/>
    </source>
</evidence>
<dbReference type="Proteomes" id="UP000035762">
    <property type="component" value="Unassembled WGS sequence"/>
</dbReference>
<feature type="domain" description="Response regulatory" evidence="5">
    <location>
        <begin position="9"/>
        <end position="126"/>
    </location>
</feature>